<dbReference type="GO" id="GO:0020037">
    <property type="term" value="F:heme binding"/>
    <property type="evidence" value="ECO:0007669"/>
    <property type="project" value="InterPro"/>
</dbReference>
<evidence type="ECO:0000256" key="5">
    <source>
        <dbReference type="ARBA" id="ARBA00022723"/>
    </source>
</evidence>
<evidence type="ECO:0000313" key="12">
    <source>
        <dbReference type="Proteomes" id="UP000305654"/>
    </source>
</evidence>
<dbReference type="OrthoDB" id="9811281at2"/>
<keyword evidence="12" id="KW-1185">Reference proteome</keyword>
<keyword evidence="2" id="KW-0813">Transport</keyword>
<evidence type="ECO:0000259" key="10">
    <source>
        <dbReference type="PROSITE" id="PS51007"/>
    </source>
</evidence>
<evidence type="ECO:0000256" key="8">
    <source>
        <dbReference type="PROSITE-ProRule" id="PRU00433"/>
    </source>
</evidence>
<dbReference type="InterPro" id="IPR036909">
    <property type="entry name" value="Cyt_c-like_dom_sf"/>
</dbReference>
<dbReference type="InterPro" id="IPR008168">
    <property type="entry name" value="Cyt_C_IC"/>
</dbReference>
<evidence type="ECO:0000256" key="3">
    <source>
        <dbReference type="ARBA" id="ARBA00022617"/>
    </source>
</evidence>
<dbReference type="SUPFAM" id="SSF46626">
    <property type="entry name" value="Cytochrome c"/>
    <property type="match status" value="3"/>
</dbReference>
<comment type="caution">
    <text evidence="11">The sequence shown here is derived from an EMBL/GenBank/DDBJ whole genome shotgun (WGS) entry which is preliminary data.</text>
</comment>
<dbReference type="PANTHER" id="PTHR35008">
    <property type="entry name" value="BLL4482 PROTEIN-RELATED"/>
    <property type="match status" value="1"/>
</dbReference>
<evidence type="ECO:0000256" key="4">
    <source>
        <dbReference type="ARBA" id="ARBA00022660"/>
    </source>
</evidence>
<evidence type="ECO:0000256" key="7">
    <source>
        <dbReference type="ARBA" id="ARBA00023004"/>
    </source>
</evidence>
<dbReference type="PROSITE" id="PS51007">
    <property type="entry name" value="CYTC"/>
    <property type="match status" value="3"/>
</dbReference>
<dbReference type="Gene3D" id="1.10.760.10">
    <property type="entry name" value="Cytochrome c-like domain"/>
    <property type="match status" value="2"/>
</dbReference>
<evidence type="ECO:0000256" key="1">
    <source>
        <dbReference type="ARBA" id="ARBA00001926"/>
    </source>
</evidence>
<feature type="compositionally biased region" description="Low complexity" evidence="9">
    <location>
        <begin position="93"/>
        <end position="123"/>
    </location>
</feature>
<keyword evidence="6" id="KW-0249">Electron transport</keyword>
<feature type="domain" description="Cytochrome c" evidence="10">
    <location>
        <begin position="325"/>
        <end position="433"/>
    </location>
</feature>
<dbReference type="EMBL" id="VCDI01000003">
    <property type="protein sequence ID" value="TLU72481.1"/>
    <property type="molecule type" value="Genomic_DNA"/>
</dbReference>
<evidence type="ECO:0000256" key="2">
    <source>
        <dbReference type="ARBA" id="ARBA00022448"/>
    </source>
</evidence>
<dbReference type="Pfam" id="PF00034">
    <property type="entry name" value="Cytochrom_C"/>
    <property type="match status" value="2"/>
</dbReference>
<feature type="compositionally biased region" description="Low complexity" evidence="9">
    <location>
        <begin position="146"/>
        <end position="157"/>
    </location>
</feature>
<protein>
    <submittedName>
        <fullName evidence="11">C-type cytochrome</fullName>
    </submittedName>
</protein>
<feature type="compositionally biased region" description="Pro residues" evidence="9">
    <location>
        <begin position="124"/>
        <end position="145"/>
    </location>
</feature>
<keyword evidence="7 8" id="KW-0408">Iron</keyword>
<proteinExistence type="predicted"/>
<evidence type="ECO:0000313" key="11">
    <source>
        <dbReference type="EMBL" id="TLU72481.1"/>
    </source>
</evidence>
<accession>A0A5R9JA51</accession>
<dbReference type="PANTHER" id="PTHR35008:SF4">
    <property type="entry name" value="BLL4482 PROTEIN"/>
    <property type="match status" value="1"/>
</dbReference>
<dbReference type="GO" id="GO:0005506">
    <property type="term" value="F:iron ion binding"/>
    <property type="evidence" value="ECO:0007669"/>
    <property type="project" value="InterPro"/>
</dbReference>
<dbReference type="PRINTS" id="PR00605">
    <property type="entry name" value="CYTCHROMECIC"/>
</dbReference>
<dbReference type="AlphaFoldDB" id="A0A5R9JA51"/>
<organism evidence="11 12">
    <name type="scientific">Lichenicoccus roseus</name>
    <dbReference type="NCBI Taxonomy" id="2683649"/>
    <lineage>
        <taxon>Bacteria</taxon>
        <taxon>Pseudomonadati</taxon>
        <taxon>Pseudomonadota</taxon>
        <taxon>Alphaproteobacteria</taxon>
        <taxon>Acetobacterales</taxon>
        <taxon>Acetobacteraceae</taxon>
        <taxon>Lichenicoccus</taxon>
    </lineage>
</organism>
<evidence type="ECO:0000256" key="9">
    <source>
        <dbReference type="SAM" id="MobiDB-lite"/>
    </source>
</evidence>
<feature type="region of interest" description="Disordered" evidence="9">
    <location>
        <begin position="83"/>
        <end position="157"/>
    </location>
</feature>
<sequence length="711" mass="74236">MRRAAGMAAVPVSWHRENETGPSTCPGVGWEFRMSASPHRTTARAPHATTIGARPSRTVHGLLSLLLAGAALIGTAPLQDARAQHATQGNSLAPDPAQAAPANAARPDQSAHGNAAAGPAAENAPPPLPPGHQPDAHPPANPPAPTASADAAPAPVAEPASTAYGPILTQPMPSDAAKVALIRRGEYLVQAADCMPCHSAIGGRPYAGGLILKTPFGNMATPNITPDRATGIGAWTQEQFWNVLHRGLGEHDKYVYPTMTYTSYTKMPRADVDAVHAYLMSLQPIYAPRLDVSLNFPFNIRESLLVWRTLYFSPATFRPDPSKPAEWNRGAYLVEGPGHCGECHSPRDAMGGIINSRSLAGARIDSFWAPNISSDPHWGIGGWSEDELVEFLQTGSTHKGVVFGPMSDVVHESMAHLTADDVHAIAFYLKNTPPRSGRPGPALARAERVRSIARGQAVYLANCAQCHQPNGMGVKGAIPNLAGNAAISGDDPGNAITPVLAGLQGQGNYGGMPRFGGALGDRELADLANYIRTAWGNDASANATWSFVRDLRGTAAVGLGGSVVARAFDCPKIGDTTIPGALATEADVTMLATADHSNLQNGITGVIARVRHDNPDATSSDVVTTLTAAYCPVVATRGDLTQAEKRATLIAFSNQAGRQFARLNPPDVSKVLVTAPLPPEAAAQIDQAAAAAGMTPGAYIASKLAAPKSSN</sequence>
<dbReference type="Proteomes" id="UP000305654">
    <property type="component" value="Unassembled WGS sequence"/>
</dbReference>
<reference evidence="11 12" key="1">
    <citation type="submission" date="2019-05" db="EMBL/GenBank/DDBJ databases">
        <authorList>
            <person name="Pankratov T."/>
            <person name="Grouzdev D."/>
        </authorList>
    </citation>
    <scope>NUCLEOTIDE SEQUENCE [LARGE SCALE GENOMIC DNA]</scope>
    <source>
        <strain evidence="11 12">KEBCLARHB70R</strain>
    </source>
</reference>
<feature type="domain" description="Cytochrome c" evidence="10">
    <location>
        <begin position="180"/>
        <end position="283"/>
    </location>
</feature>
<gene>
    <name evidence="11" type="ORF">FE263_10465</name>
</gene>
<comment type="cofactor">
    <cofactor evidence="1">
        <name>heme c</name>
        <dbReference type="ChEBI" id="CHEBI:61717"/>
    </cofactor>
</comment>
<dbReference type="InterPro" id="IPR009056">
    <property type="entry name" value="Cyt_c-like_dom"/>
</dbReference>
<dbReference type="InterPro" id="IPR051459">
    <property type="entry name" value="Cytochrome_c-type_DH"/>
</dbReference>
<feature type="domain" description="Cytochrome c" evidence="10">
    <location>
        <begin position="450"/>
        <end position="535"/>
    </location>
</feature>
<evidence type="ECO:0000256" key="6">
    <source>
        <dbReference type="ARBA" id="ARBA00022982"/>
    </source>
</evidence>
<keyword evidence="3 8" id="KW-0349">Heme</keyword>
<keyword evidence="5 8" id="KW-0479">Metal-binding</keyword>
<name>A0A5R9JA51_9PROT</name>
<dbReference type="GO" id="GO:0009055">
    <property type="term" value="F:electron transfer activity"/>
    <property type="evidence" value="ECO:0007669"/>
    <property type="project" value="InterPro"/>
</dbReference>
<keyword evidence="4" id="KW-0679">Respiratory chain</keyword>